<evidence type="ECO:0008006" key="3">
    <source>
        <dbReference type="Google" id="ProtNLM"/>
    </source>
</evidence>
<evidence type="ECO:0000256" key="1">
    <source>
        <dbReference type="SAM" id="MobiDB-lite"/>
    </source>
</evidence>
<feature type="compositionally biased region" description="Basic and acidic residues" evidence="1">
    <location>
        <begin position="90"/>
        <end position="105"/>
    </location>
</feature>
<reference evidence="2" key="1">
    <citation type="submission" date="2024-04" db="EMBL/GenBank/DDBJ databases">
        <authorList>
            <person name="Jaglan A.B."/>
            <person name="Vashisth M."/>
            <person name="Anand T."/>
            <person name="Virmani N."/>
            <person name="Bera B."/>
            <person name="Vaid R."/>
        </authorList>
    </citation>
    <scope>NUCLEOTIDE SEQUENCE</scope>
</reference>
<protein>
    <recommendedName>
        <fullName evidence="3">I-spanin</fullName>
    </recommendedName>
</protein>
<sequence>MMTYIHTALLFIKSNAKALIAVVLAIALICGVVYTKHWYNDQITASYNLGVKDTDAKWEKVVQKNKDDNKTFKDDQQALADDLARQLAEEKAKNDKLKTELDKKQNAYRNSENGKRYGLDNDFVDIYNDSLGVK</sequence>
<proteinExistence type="predicted"/>
<evidence type="ECO:0000313" key="2">
    <source>
        <dbReference type="EMBL" id="XBS49866.1"/>
    </source>
</evidence>
<accession>A0AAU7PIC0</accession>
<organism evidence="2">
    <name type="scientific">Salmonella phage SalP219</name>
    <dbReference type="NCBI Taxonomy" id="3158864"/>
    <lineage>
        <taxon>Viruses</taxon>
        <taxon>Duplodnaviria</taxon>
        <taxon>Heunggongvirae</taxon>
        <taxon>Uroviricota</taxon>
        <taxon>Caudoviricetes</taxon>
        <taxon>Vequintavirinae</taxon>
        <taxon>Seunavirus</taxon>
    </lineage>
</organism>
<name>A0AAU7PIC0_9CAUD</name>
<feature type="region of interest" description="Disordered" evidence="1">
    <location>
        <begin position="90"/>
        <end position="117"/>
    </location>
</feature>
<dbReference type="EMBL" id="PP595732">
    <property type="protein sequence ID" value="XBS49866.1"/>
    <property type="molecule type" value="Genomic_DNA"/>
</dbReference>